<sequence>MSEKNKKQFGVWMDTHNATIVGREEEANGDFIVLGHVSNAGPDKNSNENAANHQEISLTQKFFKEIASKMPNVDQIHLTGTGQVQEQFMKFLAETPQYKNAIATECTSNKMSDENFVAFIEKRFN</sequence>
<dbReference type="Proteomes" id="UP000295260">
    <property type="component" value="Unassembled WGS sequence"/>
</dbReference>
<dbReference type="AlphaFoldDB" id="A0A4R6QB65"/>
<name>A0A4R6QB65_9FLAO</name>
<protein>
    <submittedName>
        <fullName evidence="1">Uncharacterized protein</fullName>
    </submittedName>
</protein>
<evidence type="ECO:0000313" key="2">
    <source>
        <dbReference type="Proteomes" id="UP000295260"/>
    </source>
</evidence>
<dbReference type="RefSeq" id="WP_133532912.1">
    <property type="nucleotide sequence ID" value="NZ_SNXR01000013.1"/>
</dbReference>
<comment type="caution">
    <text evidence="1">The sequence shown here is derived from an EMBL/GenBank/DDBJ whole genome shotgun (WGS) entry which is preliminary data.</text>
</comment>
<dbReference type="OrthoDB" id="1122364at2"/>
<organism evidence="1 2">
    <name type="scientific">Flavobacterium dankookense</name>
    <dbReference type="NCBI Taxonomy" id="706186"/>
    <lineage>
        <taxon>Bacteria</taxon>
        <taxon>Pseudomonadati</taxon>
        <taxon>Bacteroidota</taxon>
        <taxon>Flavobacteriia</taxon>
        <taxon>Flavobacteriales</taxon>
        <taxon>Flavobacteriaceae</taxon>
        <taxon>Flavobacterium</taxon>
    </lineage>
</organism>
<dbReference type="Gene3D" id="3.30.420.60">
    <property type="entry name" value="eRF1 domain 2"/>
    <property type="match status" value="1"/>
</dbReference>
<accession>A0A4R6QB65</accession>
<dbReference type="InterPro" id="IPR042226">
    <property type="entry name" value="eFR1_2_sf"/>
</dbReference>
<proteinExistence type="predicted"/>
<gene>
    <name evidence="1" type="ORF">BC748_1626</name>
</gene>
<keyword evidence="2" id="KW-1185">Reference proteome</keyword>
<reference evidence="1 2" key="1">
    <citation type="submission" date="2019-03" db="EMBL/GenBank/DDBJ databases">
        <title>Genomic Encyclopedia of Archaeal and Bacterial Type Strains, Phase II (KMG-II): from individual species to whole genera.</title>
        <authorList>
            <person name="Goeker M."/>
        </authorList>
    </citation>
    <scope>NUCLEOTIDE SEQUENCE [LARGE SCALE GENOMIC DNA]</scope>
    <source>
        <strain evidence="1 2">DSM 25687</strain>
    </source>
</reference>
<evidence type="ECO:0000313" key="1">
    <source>
        <dbReference type="EMBL" id="TDP59377.1"/>
    </source>
</evidence>
<dbReference type="EMBL" id="SNXR01000013">
    <property type="protein sequence ID" value="TDP59377.1"/>
    <property type="molecule type" value="Genomic_DNA"/>
</dbReference>
<dbReference type="SUPFAM" id="SSF53137">
    <property type="entry name" value="Translational machinery components"/>
    <property type="match status" value="1"/>
</dbReference>